<keyword evidence="2" id="KW-0732">Signal</keyword>
<dbReference type="InterPro" id="IPR006059">
    <property type="entry name" value="SBP"/>
</dbReference>
<dbReference type="Pfam" id="PF01547">
    <property type="entry name" value="SBP_bac_1"/>
    <property type="match status" value="1"/>
</dbReference>
<dbReference type="RefSeq" id="WP_183560656.1">
    <property type="nucleotide sequence ID" value="NZ_CBCSLB010000011.1"/>
</dbReference>
<dbReference type="PANTHER" id="PTHR43649:SF11">
    <property type="entry name" value="ABC TRANSPORTER SUBSTRATE-BINDING PROTEIN YESO-RELATED"/>
    <property type="match status" value="1"/>
</dbReference>
<accession>A0A7W5C5Y4</accession>
<keyword evidence="3" id="KW-0762">Sugar transport</keyword>
<dbReference type="Proteomes" id="UP000518605">
    <property type="component" value="Unassembled WGS sequence"/>
</dbReference>
<protein>
    <submittedName>
        <fullName evidence="3">Multiple sugar transport system substrate-binding protein</fullName>
    </submittedName>
</protein>
<dbReference type="PANTHER" id="PTHR43649">
    <property type="entry name" value="ARABINOSE-BINDING PROTEIN-RELATED"/>
    <property type="match status" value="1"/>
</dbReference>
<dbReference type="Gene3D" id="3.40.190.10">
    <property type="entry name" value="Periplasmic binding protein-like II"/>
    <property type="match status" value="2"/>
</dbReference>
<feature type="compositionally biased region" description="Basic and acidic residues" evidence="1">
    <location>
        <begin position="39"/>
        <end position="49"/>
    </location>
</feature>
<dbReference type="EMBL" id="JACHXW010000004">
    <property type="protein sequence ID" value="MBB3151552.1"/>
    <property type="molecule type" value="Genomic_DNA"/>
</dbReference>
<feature type="compositionally biased region" description="Polar residues" evidence="1">
    <location>
        <begin position="28"/>
        <end position="37"/>
    </location>
</feature>
<comment type="caution">
    <text evidence="3">The sequence shown here is derived from an EMBL/GenBank/DDBJ whole genome shotgun (WGS) entry which is preliminary data.</text>
</comment>
<evidence type="ECO:0000256" key="1">
    <source>
        <dbReference type="SAM" id="MobiDB-lite"/>
    </source>
</evidence>
<evidence type="ECO:0000256" key="2">
    <source>
        <dbReference type="SAM" id="SignalP"/>
    </source>
</evidence>
<sequence>MVKGWSKSFGLLMLVMLLVLTACSGGSNSNTPANEGEQSTEKPGNEGDKGAGAATTLSIMWWGPDARHEATKKALDIYTKQNSNVTFKPEFMAWDAFWQKLPTLAASKSITDVLQMDAAYLQEYVSRGQLEDLSDIDLTGIVDPTVISNLQIDGKLYGIPLSQNAQGLAFNKPELEQYGIPLPHKDWTYDEFFQWARDARAKLPEGKYPIGDTTTWDSYNYYQTSMGKPAVMSDGGKTFTLDKELFMTFYQTYEEFRKAKIVPPAEKAAAFLENDPQADPMASGVVMTRGATTGSVSALEQLMPGKVGVVNLPVGPSGGGWAQSTIFLSVSANSKNKDEAKKFLRWFITDKEAGQALGLSRGIPINPDIYKELEPTLENKDKLGKELYDLSLDKALPFYPPAAGFSEWVDTYKKEMEAVTFGQQSIEDAFNKLEKMGQELASKAGSK</sequence>
<evidence type="ECO:0000313" key="4">
    <source>
        <dbReference type="Proteomes" id="UP000518605"/>
    </source>
</evidence>
<keyword evidence="3" id="KW-0813">Transport</keyword>
<dbReference type="InterPro" id="IPR050490">
    <property type="entry name" value="Bact_solute-bd_prot1"/>
</dbReference>
<reference evidence="3 4" key="1">
    <citation type="submission" date="2020-08" db="EMBL/GenBank/DDBJ databases">
        <title>Genomic Encyclopedia of Type Strains, Phase III (KMG-III): the genomes of soil and plant-associated and newly described type strains.</title>
        <authorList>
            <person name="Whitman W."/>
        </authorList>
    </citation>
    <scope>NUCLEOTIDE SEQUENCE [LARGE SCALE GENOMIC DNA]</scope>
    <source>
        <strain evidence="3 4">CECT 8234</strain>
    </source>
</reference>
<feature type="region of interest" description="Disordered" evidence="1">
    <location>
        <begin position="28"/>
        <end position="51"/>
    </location>
</feature>
<feature type="signal peptide" evidence="2">
    <location>
        <begin position="1"/>
        <end position="24"/>
    </location>
</feature>
<name>A0A7W5C5Y4_9BACL</name>
<dbReference type="PROSITE" id="PS51257">
    <property type="entry name" value="PROKAR_LIPOPROTEIN"/>
    <property type="match status" value="1"/>
</dbReference>
<dbReference type="AlphaFoldDB" id="A0A7W5C5Y4"/>
<proteinExistence type="predicted"/>
<gene>
    <name evidence="3" type="ORF">FHS16_001598</name>
</gene>
<dbReference type="SUPFAM" id="SSF53850">
    <property type="entry name" value="Periplasmic binding protein-like II"/>
    <property type="match status" value="1"/>
</dbReference>
<evidence type="ECO:0000313" key="3">
    <source>
        <dbReference type="EMBL" id="MBB3151552.1"/>
    </source>
</evidence>
<organism evidence="3 4">
    <name type="scientific">Paenibacillus endophyticus</name>
    <dbReference type="NCBI Taxonomy" id="1294268"/>
    <lineage>
        <taxon>Bacteria</taxon>
        <taxon>Bacillati</taxon>
        <taxon>Bacillota</taxon>
        <taxon>Bacilli</taxon>
        <taxon>Bacillales</taxon>
        <taxon>Paenibacillaceae</taxon>
        <taxon>Paenibacillus</taxon>
    </lineage>
</organism>
<feature type="chain" id="PRO_5039370126" evidence="2">
    <location>
        <begin position="25"/>
        <end position="447"/>
    </location>
</feature>
<keyword evidence="4" id="KW-1185">Reference proteome</keyword>